<protein>
    <submittedName>
        <fullName evidence="1">Uncharacterized protein</fullName>
    </submittedName>
</protein>
<dbReference type="EMBL" id="VSSQ01046100">
    <property type="protein sequence ID" value="MPN00052.1"/>
    <property type="molecule type" value="Genomic_DNA"/>
</dbReference>
<sequence length="105" mass="11760">MHVDFAYELACFAGGIREVECGNIVLVYADIANLYAVDLKLFEYGGVFVQKLISRDLFCGGRGEQRRIRVAVVAFFKQVEELVDQRVNGRELVGARRSGACEHCN</sequence>
<organism evidence="1">
    <name type="scientific">bioreactor metagenome</name>
    <dbReference type="NCBI Taxonomy" id="1076179"/>
    <lineage>
        <taxon>unclassified sequences</taxon>
        <taxon>metagenomes</taxon>
        <taxon>ecological metagenomes</taxon>
    </lineage>
</organism>
<gene>
    <name evidence="1" type="ORF">SDC9_147246</name>
</gene>
<comment type="caution">
    <text evidence="1">The sequence shown here is derived from an EMBL/GenBank/DDBJ whole genome shotgun (WGS) entry which is preliminary data.</text>
</comment>
<proteinExistence type="predicted"/>
<dbReference type="AlphaFoldDB" id="A0A645EFI7"/>
<name>A0A645EFI7_9ZZZZ</name>
<evidence type="ECO:0000313" key="1">
    <source>
        <dbReference type="EMBL" id="MPN00052.1"/>
    </source>
</evidence>
<reference evidence="1" key="1">
    <citation type="submission" date="2019-08" db="EMBL/GenBank/DDBJ databases">
        <authorList>
            <person name="Kucharzyk K."/>
            <person name="Murdoch R.W."/>
            <person name="Higgins S."/>
            <person name="Loffler F."/>
        </authorList>
    </citation>
    <scope>NUCLEOTIDE SEQUENCE</scope>
</reference>
<accession>A0A645EFI7</accession>